<dbReference type="GO" id="GO:0043023">
    <property type="term" value="F:ribosomal large subunit binding"/>
    <property type="evidence" value="ECO:0007669"/>
    <property type="project" value="TreeGrafter"/>
</dbReference>
<dbReference type="Pfam" id="PF05670">
    <property type="entry name" value="NFACT-R_1"/>
    <property type="match status" value="1"/>
</dbReference>
<sequence>MHLNYHFFKFLCPELDNEYRGFELLEAFSQNKNELILAFERDGKEKYIRANLLPANTVIDYPQTFARSLKNNVNLFNQLVGEIVSAVCPFLNERAFYIRFQSGLRLVFKMHGSRSNILLYTDNETTPVLLFRNELKDDFELNFKHFDRSLDLSYEKFITLEGNVSQFLPTLGKVPRDWLKERGYLSAGLQRRWELIIELLDMLDSPIYSIVKESNAYHLTLLPVEESIFQSSSPIAASNAFFKHAVIYSAFEKEKGVLLKAMQEQMRKTEAYINKTSEKLKSMEMDTSPHQLADIIMANLHQIHLQSEEITLYDFYQNREVTFKIKRGTSPQKHAENLYRKGKNRRIELEQLNKNLQDKQNLILALGKHVEELNGIQDFRTLRAYQKHHTLTPNSKSQMEQVPFKRFEIEGFTILVGKSAKSNDEMLRKYTYKEDLWLHAKNVPGSHVIIKAQANRKLPKTVLEKAAELAAYYSKYRTDGLAPVIYTPAKYVRKVKGSAPGAVMVDKESVIMVRPNGPKDD</sequence>
<feature type="coiled-coil region" evidence="1">
    <location>
        <begin position="339"/>
        <end position="369"/>
    </location>
</feature>
<dbReference type="GO" id="GO:0000049">
    <property type="term" value="F:tRNA binding"/>
    <property type="evidence" value="ECO:0007669"/>
    <property type="project" value="TreeGrafter"/>
</dbReference>
<dbReference type="GO" id="GO:0072344">
    <property type="term" value="P:rescue of stalled ribosome"/>
    <property type="evidence" value="ECO:0007669"/>
    <property type="project" value="TreeGrafter"/>
</dbReference>
<evidence type="ECO:0000259" key="2">
    <source>
        <dbReference type="Pfam" id="PF05670"/>
    </source>
</evidence>
<dbReference type="OrthoDB" id="9766163at2"/>
<accession>A0A074KVS5</accession>
<dbReference type="eggNOG" id="COG1293">
    <property type="taxonomic scope" value="Bacteria"/>
</dbReference>
<dbReference type="PANTHER" id="PTHR15239">
    <property type="entry name" value="NUCLEAR EXPORT MEDIATOR FACTOR NEMF"/>
    <property type="match status" value="1"/>
</dbReference>
<keyword evidence="4" id="KW-1185">Reference proteome</keyword>
<organism evidence="3 4">
    <name type="scientific">Anditalea andensis</name>
    <dbReference type="NCBI Taxonomy" id="1048983"/>
    <lineage>
        <taxon>Bacteria</taxon>
        <taxon>Pseudomonadati</taxon>
        <taxon>Bacteroidota</taxon>
        <taxon>Cytophagia</taxon>
        <taxon>Cytophagales</taxon>
        <taxon>Cytophagaceae</taxon>
        <taxon>Anditalea</taxon>
    </lineage>
</organism>
<dbReference type="EMBL" id="JMIH01000024">
    <property type="protein sequence ID" value="KEO72365.1"/>
    <property type="molecule type" value="Genomic_DNA"/>
</dbReference>
<reference evidence="3 4" key="1">
    <citation type="submission" date="2014-04" db="EMBL/GenBank/DDBJ databases">
        <title>Characterization and application of a salt tolerant electro-active bacterium.</title>
        <authorList>
            <person name="Yang L."/>
            <person name="Wei S."/>
            <person name="Tay Q.X.M."/>
        </authorList>
    </citation>
    <scope>NUCLEOTIDE SEQUENCE [LARGE SCALE GENOMIC DNA]</scope>
    <source>
        <strain evidence="3 4">LY1</strain>
    </source>
</reference>
<evidence type="ECO:0000313" key="4">
    <source>
        <dbReference type="Proteomes" id="UP000027821"/>
    </source>
</evidence>
<dbReference type="Proteomes" id="UP000027821">
    <property type="component" value="Unassembled WGS sequence"/>
</dbReference>
<protein>
    <submittedName>
        <fullName evidence="3">RNA-binding protein</fullName>
    </submittedName>
</protein>
<dbReference type="Pfam" id="PF05833">
    <property type="entry name" value="NFACT_N"/>
    <property type="match status" value="1"/>
</dbReference>
<gene>
    <name evidence="3" type="ORF">EL17_16595</name>
</gene>
<dbReference type="InterPro" id="IPR008532">
    <property type="entry name" value="NFACT_RNA-bd"/>
</dbReference>
<dbReference type="PANTHER" id="PTHR15239:SF6">
    <property type="entry name" value="RIBOSOME QUALITY CONTROL COMPLEX SUBUNIT NEMF"/>
    <property type="match status" value="1"/>
</dbReference>
<dbReference type="GO" id="GO:1990112">
    <property type="term" value="C:RQC complex"/>
    <property type="evidence" value="ECO:0007669"/>
    <property type="project" value="TreeGrafter"/>
</dbReference>
<comment type="caution">
    <text evidence="3">The sequence shown here is derived from an EMBL/GenBank/DDBJ whole genome shotgun (WGS) entry which is preliminary data.</text>
</comment>
<dbReference type="STRING" id="1048983.EL17_16595"/>
<dbReference type="AlphaFoldDB" id="A0A074KVS5"/>
<evidence type="ECO:0000313" key="3">
    <source>
        <dbReference type="EMBL" id="KEO72365.1"/>
    </source>
</evidence>
<feature type="domain" description="NFACT RNA-binding" evidence="2">
    <location>
        <begin position="408"/>
        <end position="504"/>
    </location>
</feature>
<keyword evidence="1" id="KW-0175">Coiled coil</keyword>
<dbReference type="InterPro" id="IPR051608">
    <property type="entry name" value="RQC_Subunit_NEMF"/>
</dbReference>
<dbReference type="RefSeq" id="WP_035076839.1">
    <property type="nucleotide sequence ID" value="NZ_JMIH01000024.1"/>
</dbReference>
<name>A0A074KVS5_9BACT</name>
<dbReference type="Gene3D" id="2.30.310.10">
    <property type="entry name" value="ibrinogen binding protein from staphylococcus aureus domain"/>
    <property type="match status" value="1"/>
</dbReference>
<evidence type="ECO:0000256" key="1">
    <source>
        <dbReference type="SAM" id="Coils"/>
    </source>
</evidence>
<proteinExistence type="predicted"/>